<evidence type="ECO:0000313" key="2">
    <source>
        <dbReference type="Proteomes" id="UP000595095"/>
    </source>
</evidence>
<dbReference type="InterPro" id="IPR016181">
    <property type="entry name" value="Acyl_CoA_acyltransferase"/>
</dbReference>
<dbReference type="Gene3D" id="3.40.630.30">
    <property type="match status" value="1"/>
</dbReference>
<name>A0A7S9HBW9_9ALTE</name>
<dbReference type="EMBL" id="CP064795">
    <property type="protein sequence ID" value="QPG04519.1"/>
    <property type="molecule type" value="Genomic_DNA"/>
</dbReference>
<dbReference type="KEGG" id="smaa:IT774_09710"/>
<dbReference type="AlphaFoldDB" id="A0A7S9HBW9"/>
<evidence type="ECO:0000313" key="1">
    <source>
        <dbReference type="EMBL" id="QPG04519.1"/>
    </source>
</evidence>
<gene>
    <name evidence="1" type="ORF">IT774_09710</name>
</gene>
<protein>
    <recommendedName>
        <fullName evidence="3">GNAT family N-acetyltransferase</fullName>
    </recommendedName>
</protein>
<dbReference type="RefSeq" id="WP_195809613.1">
    <property type="nucleotide sequence ID" value="NZ_CP064795.1"/>
</dbReference>
<accession>A0A7S9HBW9</accession>
<dbReference type="Proteomes" id="UP000595095">
    <property type="component" value="Chromosome"/>
</dbReference>
<evidence type="ECO:0008006" key="3">
    <source>
        <dbReference type="Google" id="ProtNLM"/>
    </source>
</evidence>
<dbReference type="PANTHER" id="PTHR39173">
    <property type="entry name" value="ACETYLTRANSFERASE"/>
    <property type="match status" value="1"/>
</dbReference>
<sequence length="111" mass="12940">MEFKIVKPSMHYRQSYHNYLAELGNEERYPMPMDLDHRNFPGLLQTLNNYEQGVDLPHQRVPNTTLWMIHNNELIGVANIRHKLNRALTEAGGHIGIGIRPSYRKQGPEHI</sequence>
<proteinExistence type="predicted"/>
<dbReference type="PANTHER" id="PTHR39173:SF1">
    <property type="entry name" value="ACETYLTRANSFERASE"/>
    <property type="match status" value="1"/>
</dbReference>
<reference evidence="1 2" key="1">
    <citation type="submission" date="2020-11" db="EMBL/GenBank/DDBJ databases">
        <title>Complete genome sequence for Salinimonas sp. strain G2-b.</title>
        <authorList>
            <person name="Park S.-J."/>
        </authorList>
    </citation>
    <scope>NUCLEOTIDE SEQUENCE [LARGE SCALE GENOMIC DNA]</scope>
    <source>
        <strain evidence="1 2">G2-b</strain>
    </source>
</reference>
<dbReference type="SUPFAM" id="SSF55729">
    <property type="entry name" value="Acyl-CoA N-acyltransferases (Nat)"/>
    <property type="match status" value="1"/>
</dbReference>
<keyword evidence="2" id="KW-1185">Reference proteome</keyword>
<organism evidence="1 2">
    <name type="scientific">Salinimonas marina</name>
    <dbReference type="NCBI Taxonomy" id="2785918"/>
    <lineage>
        <taxon>Bacteria</taxon>
        <taxon>Pseudomonadati</taxon>
        <taxon>Pseudomonadota</taxon>
        <taxon>Gammaproteobacteria</taxon>
        <taxon>Alteromonadales</taxon>
        <taxon>Alteromonadaceae</taxon>
        <taxon>Alteromonas/Salinimonas group</taxon>
        <taxon>Salinimonas</taxon>
    </lineage>
</organism>